<dbReference type="RefSeq" id="WP_144542893.1">
    <property type="nucleotide sequence ID" value="NZ_CBCSDC010000012.1"/>
</dbReference>
<keyword evidence="1" id="KW-0472">Membrane</keyword>
<comment type="caution">
    <text evidence="2">The sequence shown here is derived from an EMBL/GenBank/DDBJ whole genome shotgun (WGS) entry which is preliminary data.</text>
</comment>
<keyword evidence="1" id="KW-1133">Transmembrane helix</keyword>
<proteinExistence type="predicted"/>
<keyword evidence="1" id="KW-0812">Transmembrane</keyword>
<evidence type="ECO:0000313" key="3">
    <source>
        <dbReference type="Proteomes" id="UP000318667"/>
    </source>
</evidence>
<dbReference type="EMBL" id="VLKI01000007">
    <property type="protein sequence ID" value="TWH85817.1"/>
    <property type="molecule type" value="Genomic_DNA"/>
</dbReference>
<evidence type="ECO:0000256" key="1">
    <source>
        <dbReference type="SAM" id="Phobius"/>
    </source>
</evidence>
<feature type="transmembrane region" description="Helical" evidence="1">
    <location>
        <begin position="20"/>
        <end position="38"/>
    </location>
</feature>
<organism evidence="2 3">
    <name type="scientific">Cytobacillus oceanisediminis</name>
    <dbReference type="NCBI Taxonomy" id="665099"/>
    <lineage>
        <taxon>Bacteria</taxon>
        <taxon>Bacillati</taxon>
        <taxon>Bacillota</taxon>
        <taxon>Bacilli</taxon>
        <taxon>Bacillales</taxon>
        <taxon>Bacillaceae</taxon>
        <taxon>Cytobacillus</taxon>
    </lineage>
</organism>
<accession>A0A562JRJ8</accession>
<name>A0A562JRJ8_9BACI</name>
<protein>
    <submittedName>
        <fullName evidence="2">Pilus assembly protein Flp/PilA</fullName>
    </submittedName>
</protein>
<reference evidence="2 3" key="1">
    <citation type="journal article" date="2015" name="Stand. Genomic Sci.">
        <title>Genomic Encyclopedia of Bacterial and Archaeal Type Strains, Phase III: the genomes of soil and plant-associated and newly described type strains.</title>
        <authorList>
            <person name="Whitman W.B."/>
            <person name="Woyke T."/>
            <person name="Klenk H.P."/>
            <person name="Zhou Y."/>
            <person name="Lilburn T.G."/>
            <person name="Beck B.J."/>
            <person name="De Vos P."/>
            <person name="Vandamme P."/>
            <person name="Eisen J.A."/>
            <person name="Garrity G."/>
            <person name="Hugenholtz P."/>
            <person name="Kyrpides N.C."/>
        </authorList>
    </citation>
    <scope>NUCLEOTIDE SEQUENCE [LARGE SCALE GENOMIC DNA]</scope>
    <source>
        <strain evidence="2 3">CGMCC 1.10115</strain>
    </source>
</reference>
<dbReference type="AlphaFoldDB" id="A0A562JRJ8"/>
<keyword evidence="3" id="KW-1185">Reference proteome</keyword>
<sequence>MLNRIKGLFIEEEGQGMTEYGMILGLVAVGVIVALVALKGKIVDLFNGISFKEPTL</sequence>
<dbReference type="GeneID" id="65403926"/>
<dbReference type="Proteomes" id="UP000318667">
    <property type="component" value="Unassembled WGS sequence"/>
</dbReference>
<evidence type="ECO:0000313" key="2">
    <source>
        <dbReference type="EMBL" id="TWH85817.1"/>
    </source>
</evidence>
<gene>
    <name evidence="2" type="ORF">IQ19_02758</name>
</gene>